<reference evidence="6 7" key="1">
    <citation type="submission" date="2017-02" db="EMBL/GenBank/DDBJ databases">
        <title>Draft genome sequence of Haemophilus paracuniculus CCUG 43573 type strain.</title>
        <authorList>
            <person name="Engstrom-Jakobsson H."/>
            <person name="Salva-Serra F."/>
            <person name="Thorell K."/>
            <person name="Gonzales-Siles L."/>
            <person name="Karlsson R."/>
            <person name="Boulund F."/>
            <person name="Engstrand L."/>
            <person name="Kristiansson E."/>
            <person name="Moore E."/>
        </authorList>
    </citation>
    <scope>NUCLEOTIDE SEQUENCE [LARGE SCALE GENOMIC DNA]</scope>
    <source>
        <strain evidence="6 7">CCUG 43573</strain>
    </source>
</reference>
<dbReference type="RefSeq" id="WP_078237479.1">
    <property type="nucleotide sequence ID" value="NZ_MUYA01000013.1"/>
</dbReference>
<name>A0A1T0AQB3_9PAST</name>
<dbReference type="SUPFAM" id="SSF81343">
    <property type="entry name" value="Fumarate reductase respiratory complex transmembrane subunits"/>
    <property type="match status" value="1"/>
</dbReference>
<comment type="subcellular location">
    <subcellularLocation>
        <location evidence="5">Cell membrane</location>
        <topology evidence="5">Multi-pass membrane protein</topology>
    </subcellularLocation>
</comment>
<comment type="function">
    <text evidence="5">Anchors the catalytic components of the fumarate reductase complex to the cell membrane, binds quinones.</text>
</comment>
<evidence type="ECO:0000313" key="6">
    <source>
        <dbReference type="EMBL" id="OOR98342.1"/>
    </source>
</evidence>
<proteinExistence type="inferred from homology"/>
<evidence type="ECO:0000256" key="3">
    <source>
        <dbReference type="ARBA" id="ARBA00022989"/>
    </source>
</evidence>
<sequence length="117" mass="12917">MNKQDLKRSNEPPVWLMFSAGGMISAITFPVLIFIVGILLPFGLIPWEGVGNIAHFAQSWFGKLVLLAVMIFPMWAGMHRVHHGLHDIKVHVPFSGIICIGLSTLYSLVALIAVIKL</sequence>
<feature type="transmembrane region" description="Helical" evidence="5">
    <location>
        <begin position="90"/>
        <end position="115"/>
    </location>
</feature>
<evidence type="ECO:0000256" key="1">
    <source>
        <dbReference type="ARBA" id="ARBA00022475"/>
    </source>
</evidence>
<feature type="transmembrane region" description="Helical" evidence="5">
    <location>
        <begin position="12"/>
        <end position="40"/>
    </location>
</feature>
<dbReference type="EMBL" id="MUYA01000013">
    <property type="protein sequence ID" value="OOR98342.1"/>
    <property type="molecule type" value="Genomic_DNA"/>
</dbReference>
<dbReference type="OrthoDB" id="9804636at2"/>
<comment type="caution">
    <text evidence="6">The sequence shown here is derived from an EMBL/GenBank/DDBJ whole genome shotgun (WGS) entry which is preliminary data.</text>
</comment>
<keyword evidence="2 5" id="KW-0812">Transmembrane</keyword>
<dbReference type="Gene3D" id="1.20.1300.10">
    <property type="entry name" value="Fumarate reductase/succinate dehydrogenase, transmembrane subunit"/>
    <property type="match status" value="1"/>
</dbReference>
<evidence type="ECO:0000256" key="2">
    <source>
        <dbReference type="ARBA" id="ARBA00022692"/>
    </source>
</evidence>
<dbReference type="STRING" id="734.B0187_08720"/>
<accession>A0A1T0AQB3</accession>
<evidence type="ECO:0000256" key="5">
    <source>
        <dbReference type="HAMAP-Rule" id="MF_00709"/>
    </source>
</evidence>
<dbReference type="HAMAP" id="MF_00709">
    <property type="entry name" value="Fumarate_red_D"/>
    <property type="match status" value="1"/>
</dbReference>
<keyword evidence="1 5" id="KW-1003">Cell membrane</keyword>
<feature type="transmembrane region" description="Helical" evidence="5">
    <location>
        <begin position="60"/>
        <end position="78"/>
    </location>
</feature>
<dbReference type="PIRSF" id="PIRSF000179">
    <property type="entry name" value="FrdD"/>
    <property type="match status" value="1"/>
</dbReference>
<evidence type="ECO:0000313" key="7">
    <source>
        <dbReference type="Proteomes" id="UP000190867"/>
    </source>
</evidence>
<dbReference type="GO" id="GO:0005886">
    <property type="term" value="C:plasma membrane"/>
    <property type="evidence" value="ECO:0007669"/>
    <property type="project" value="UniProtKB-SubCell"/>
</dbReference>
<dbReference type="Proteomes" id="UP000190867">
    <property type="component" value="Unassembled WGS sequence"/>
</dbReference>
<comment type="similarity">
    <text evidence="5">Belongs to the FrdD family.</text>
</comment>
<dbReference type="CDD" id="cd00547">
    <property type="entry name" value="QFR_TypeD_subunitD"/>
    <property type="match status" value="1"/>
</dbReference>
<keyword evidence="7" id="KW-1185">Reference proteome</keyword>
<dbReference type="AlphaFoldDB" id="A0A1T0AQB3"/>
<organism evidence="6 7">
    <name type="scientific">Haemophilus paracuniculus</name>
    <dbReference type="NCBI Taxonomy" id="734"/>
    <lineage>
        <taxon>Bacteria</taxon>
        <taxon>Pseudomonadati</taxon>
        <taxon>Pseudomonadota</taxon>
        <taxon>Gammaproteobacteria</taxon>
        <taxon>Pasteurellales</taxon>
        <taxon>Pasteurellaceae</taxon>
        <taxon>Haemophilus</taxon>
    </lineage>
</organism>
<dbReference type="InterPro" id="IPR034804">
    <property type="entry name" value="SQR/QFR_C/D"/>
</dbReference>
<keyword evidence="3 5" id="KW-1133">Transmembrane helix</keyword>
<dbReference type="Pfam" id="PF02313">
    <property type="entry name" value="Fumarate_red_D"/>
    <property type="match status" value="1"/>
</dbReference>
<dbReference type="GO" id="GO:0006106">
    <property type="term" value="P:fumarate metabolic process"/>
    <property type="evidence" value="ECO:0007669"/>
    <property type="project" value="InterPro"/>
</dbReference>
<gene>
    <name evidence="5" type="primary">frdD</name>
    <name evidence="6" type="ORF">B0187_08720</name>
</gene>
<dbReference type="GO" id="GO:0000104">
    <property type="term" value="F:succinate dehydrogenase activity"/>
    <property type="evidence" value="ECO:0007669"/>
    <property type="project" value="UniProtKB-UniRule"/>
</dbReference>
<keyword evidence="4 5" id="KW-0472">Membrane</keyword>
<comment type="subunit">
    <text evidence="5">Part of an enzyme complex containing four subunits: a flavoprotein (FrdA), an iron-sulfur protein (FrdB), and two hydrophobic anchor proteins (FrdC and FrdD).</text>
</comment>
<protein>
    <recommendedName>
        <fullName evidence="5">Fumarate reductase subunit D</fullName>
    </recommendedName>
    <alternativeName>
        <fullName evidence="5">Quinol-fumarate reductase subunit D</fullName>
        <shortName evidence="5">QFR subunit D</shortName>
    </alternativeName>
</protein>
<dbReference type="GO" id="GO:0045283">
    <property type="term" value="C:fumarate reductase complex"/>
    <property type="evidence" value="ECO:0007669"/>
    <property type="project" value="UniProtKB-UniRule"/>
</dbReference>
<evidence type="ECO:0000256" key="4">
    <source>
        <dbReference type="ARBA" id="ARBA00023136"/>
    </source>
</evidence>
<dbReference type="NCBIfam" id="NF003977">
    <property type="entry name" value="PRK05470.1-1"/>
    <property type="match status" value="1"/>
</dbReference>
<dbReference type="InterPro" id="IPR003418">
    <property type="entry name" value="Fumarate_red_D"/>
</dbReference>